<dbReference type="InterPro" id="IPR000415">
    <property type="entry name" value="Nitroreductase-like"/>
</dbReference>
<feature type="domain" description="Nitroreductase" evidence="7">
    <location>
        <begin position="176"/>
        <end position="222"/>
    </location>
</feature>
<proteinExistence type="inferred from homology"/>
<gene>
    <name evidence="8" type="ORF">AS202_18635</name>
</gene>
<dbReference type="PANTHER" id="PTHR43673:SF2">
    <property type="entry name" value="NITROREDUCTASE"/>
    <property type="match status" value="1"/>
</dbReference>
<keyword evidence="6" id="KW-0175">Coiled coil</keyword>
<feature type="domain" description="Nitroreductase" evidence="7">
    <location>
        <begin position="238"/>
        <end position="319"/>
    </location>
</feature>
<name>A0AAI8G6F8_9FLAO</name>
<evidence type="ECO:0000256" key="6">
    <source>
        <dbReference type="SAM" id="Coils"/>
    </source>
</evidence>
<evidence type="ECO:0000259" key="7">
    <source>
        <dbReference type="Pfam" id="PF00881"/>
    </source>
</evidence>
<organism evidence="8 9">
    <name type="scientific">Myroides odoratimimus</name>
    <dbReference type="NCBI Taxonomy" id="76832"/>
    <lineage>
        <taxon>Bacteria</taxon>
        <taxon>Pseudomonadati</taxon>
        <taxon>Bacteroidota</taxon>
        <taxon>Flavobacteriia</taxon>
        <taxon>Flavobacteriales</taxon>
        <taxon>Flavobacteriaceae</taxon>
        <taxon>Myroides</taxon>
    </lineage>
</organism>
<evidence type="ECO:0000256" key="2">
    <source>
        <dbReference type="ARBA" id="ARBA00007118"/>
    </source>
</evidence>
<feature type="coiled-coil region" evidence="6">
    <location>
        <begin position="78"/>
        <end position="105"/>
    </location>
</feature>
<dbReference type="Gene3D" id="3.40.109.10">
    <property type="entry name" value="NADH Oxidase"/>
    <property type="match status" value="1"/>
</dbReference>
<dbReference type="PANTHER" id="PTHR43673">
    <property type="entry name" value="NAD(P)H NITROREDUCTASE YDGI-RELATED"/>
    <property type="match status" value="1"/>
</dbReference>
<evidence type="ECO:0000256" key="5">
    <source>
        <dbReference type="ARBA" id="ARBA00023002"/>
    </source>
</evidence>
<evidence type="ECO:0000256" key="3">
    <source>
        <dbReference type="ARBA" id="ARBA00022630"/>
    </source>
</evidence>
<evidence type="ECO:0000256" key="4">
    <source>
        <dbReference type="ARBA" id="ARBA00022643"/>
    </source>
</evidence>
<sequence length="342" mass="39815">MKSVVKKIIGEDTYLKLAIEYNKFKNNKLLKDNFKVDYSLYKEHSTIFNSDTFTKVETSIILDYHGIEKGLLHEEIRFRFAKGRIERLQKNLKLLMEKKENFNSQIIVAFQLLCQYYEVHEEANVNIEDFFTLKTYNQYKDILSDSYSSDFDGVIQKKAEDFYADIAGNFSEFSNSRHSIRSFKQELIEIDIIEQVINLATNAPSVCNRQSSKVYLINEKIKVDTVLKIQGGFNGFSEKIPQVLILTSNRNCFYDIGERNQMYVDGGIFLMNLLYSLHYYKIGGCPGNWAKTSSEDIQIRNLLNLPKEEKVICIIPIGYVEDSVKYCLSKRRNVNEIFSIIK</sequence>
<keyword evidence="5" id="KW-0560">Oxidoreductase</keyword>
<dbReference type="Proteomes" id="UP000069030">
    <property type="component" value="Chromosome"/>
</dbReference>
<evidence type="ECO:0000313" key="8">
    <source>
        <dbReference type="EMBL" id="ALU28040.1"/>
    </source>
</evidence>
<dbReference type="KEGG" id="mod:AS202_18635"/>
<accession>A0AAI8G6F8</accession>
<dbReference type="InterPro" id="IPR029479">
    <property type="entry name" value="Nitroreductase"/>
</dbReference>
<evidence type="ECO:0000256" key="1">
    <source>
        <dbReference type="ARBA" id="ARBA00001917"/>
    </source>
</evidence>
<comment type="cofactor">
    <cofactor evidence="1">
        <name>FMN</name>
        <dbReference type="ChEBI" id="CHEBI:58210"/>
    </cofactor>
</comment>
<comment type="similarity">
    <text evidence="2">Belongs to the nitroreductase family.</text>
</comment>
<dbReference type="SUPFAM" id="SSF55469">
    <property type="entry name" value="FMN-dependent nitroreductase-like"/>
    <property type="match status" value="1"/>
</dbReference>
<dbReference type="RefSeq" id="WP_058699871.1">
    <property type="nucleotide sequence ID" value="NZ_CP013690.1"/>
</dbReference>
<keyword evidence="4" id="KW-0288">FMN</keyword>
<protein>
    <recommendedName>
        <fullName evidence="7">Nitroreductase domain-containing protein</fullName>
    </recommendedName>
</protein>
<dbReference type="EMBL" id="CP013690">
    <property type="protein sequence ID" value="ALU28040.1"/>
    <property type="molecule type" value="Genomic_DNA"/>
</dbReference>
<dbReference type="GO" id="GO:0016491">
    <property type="term" value="F:oxidoreductase activity"/>
    <property type="evidence" value="ECO:0007669"/>
    <property type="project" value="UniProtKB-KW"/>
</dbReference>
<keyword evidence="3" id="KW-0285">Flavoprotein</keyword>
<reference evidence="8 9" key="1">
    <citation type="journal article" date="2016" name="J. Zhejiang Univ. Sci. B">
        <title>Antibiotic resistance mechanisms of Myroides sp.</title>
        <authorList>
            <person name="Hu S."/>
            <person name="Yuan S."/>
            <person name="Qu H."/>
            <person name="Jiang T."/>
            <person name="Zhou Y."/>
            <person name="Wang M."/>
            <person name="Ming D."/>
        </authorList>
    </citation>
    <scope>NUCLEOTIDE SEQUENCE [LARGE SCALE GENOMIC DNA]</scope>
    <source>
        <strain evidence="8 9">PR63039</strain>
    </source>
</reference>
<dbReference type="Pfam" id="PF00881">
    <property type="entry name" value="Nitroreductase"/>
    <property type="match status" value="2"/>
</dbReference>
<dbReference type="AlphaFoldDB" id="A0AAI8G6F8"/>
<evidence type="ECO:0000313" key="9">
    <source>
        <dbReference type="Proteomes" id="UP000069030"/>
    </source>
</evidence>